<evidence type="ECO:0000313" key="2">
    <source>
        <dbReference type="EMBL" id="KPE49956.1"/>
    </source>
</evidence>
<accession>A0A0N0ZT12</accession>
<dbReference type="PANTHER" id="PTHR47396:SF1">
    <property type="entry name" value="ATP-DEPENDENT HELICASE IRC3-RELATED"/>
    <property type="match status" value="1"/>
</dbReference>
<dbReference type="GO" id="GO:0005829">
    <property type="term" value="C:cytosol"/>
    <property type="evidence" value="ECO:0007669"/>
    <property type="project" value="TreeGrafter"/>
</dbReference>
<gene>
    <name evidence="2" type="ORF">AOB46_17375</name>
</gene>
<proteinExistence type="predicted"/>
<comment type="caution">
    <text evidence="2">The sequence shown here is derived from an EMBL/GenBank/DDBJ whole genome shotgun (WGS) entry which is preliminary data.</text>
</comment>
<dbReference type="SUPFAM" id="SSF52540">
    <property type="entry name" value="P-loop containing nucleoside triphosphate hydrolases"/>
    <property type="match status" value="1"/>
</dbReference>
<dbReference type="PANTHER" id="PTHR47396">
    <property type="entry name" value="TYPE I RESTRICTION ENZYME ECOKI R PROTEIN"/>
    <property type="match status" value="1"/>
</dbReference>
<name>A0A0N0ZT12_CHRID</name>
<evidence type="ECO:0000259" key="1">
    <source>
        <dbReference type="PROSITE" id="PS51192"/>
    </source>
</evidence>
<dbReference type="AlphaFoldDB" id="A0A0N0ZT12"/>
<evidence type="ECO:0000313" key="3">
    <source>
        <dbReference type="Proteomes" id="UP000037953"/>
    </source>
</evidence>
<organism evidence="2 3">
    <name type="scientific">Chryseobacterium indologenes</name>
    <name type="common">Flavobacterium indologenes</name>
    <dbReference type="NCBI Taxonomy" id="253"/>
    <lineage>
        <taxon>Bacteria</taxon>
        <taxon>Pseudomonadati</taxon>
        <taxon>Bacteroidota</taxon>
        <taxon>Flavobacteriia</taxon>
        <taxon>Flavobacteriales</taxon>
        <taxon>Weeksellaceae</taxon>
        <taxon>Chryseobacterium group</taxon>
        <taxon>Chryseobacterium</taxon>
    </lineage>
</organism>
<dbReference type="GO" id="GO:0003677">
    <property type="term" value="F:DNA binding"/>
    <property type="evidence" value="ECO:0007669"/>
    <property type="project" value="InterPro"/>
</dbReference>
<reference evidence="3" key="2">
    <citation type="submission" date="2015-09" db="EMBL/GenBank/DDBJ databases">
        <title>Draft genome sequence of a multidrug-resistant Chryseobacterium indologenes isolate from Malaysia.</title>
        <authorList>
            <person name="Yu C.Y."/>
            <person name="Ang G.Y."/>
            <person name="Chan K.-G."/>
        </authorList>
    </citation>
    <scope>NUCLEOTIDE SEQUENCE [LARGE SCALE GENOMIC DNA]</scope>
    <source>
        <strain evidence="3">CI_885</strain>
    </source>
</reference>
<dbReference type="PATRIC" id="fig|253.9.peg.1421"/>
<dbReference type="InterPro" id="IPR050742">
    <property type="entry name" value="Helicase_Restrict-Modif_Enz"/>
</dbReference>
<reference evidence="2 3" key="1">
    <citation type="journal article" date="2015" name="Genom Data">
        <title>Draft genome sequence of a multidrug-resistant Chryseobacterium indologenes isolate from Malaysia.</title>
        <authorList>
            <person name="Yu C.Y."/>
            <person name="Ang G.Y."/>
            <person name="Cheng H.J."/>
            <person name="Cheong Y.M."/>
            <person name="Yin W.F."/>
            <person name="Chan K.G."/>
        </authorList>
    </citation>
    <scope>NUCLEOTIDE SEQUENCE [LARGE SCALE GENOMIC DNA]</scope>
    <source>
        <strain evidence="2 3">CI_885</strain>
    </source>
</reference>
<feature type="domain" description="Helicase ATP-binding" evidence="1">
    <location>
        <begin position="25"/>
        <end position="197"/>
    </location>
</feature>
<dbReference type="RefSeq" id="WP_062701699.1">
    <property type="nucleotide sequence ID" value="NZ_LJOD01000013.1"/>
</dbReference>
<dbReference type="InterPro" id="IPR027417">
    <property type="entry name" value="P-loop_NTPase"/>
</dbReference>
<dbReference type="Pfam" id="PF04851">
    <property type="entry name" value="ResIII"/>
    <property type="match status" value="1"/>
</dbReference>
<dbReference type="CDD" id="cd18785">
    <property type="entry name" value="SF2_C"/>
    <property type="match status" value="1"/>
</dbReference>
<dbReference type="EMBL" id="LJOD01000013">
    <property type="protein sequence ID" value="KPE49956.1"/>
    <property type="molecule type" value="Genomic_DNA"/>
</dbReference>
<dbReference type="Gene3D" id="3.40.50.300">
    <property type="entry name" value="P-loop containing nucleotide triphosphate hydrolases"/>
    <property type="match status" value="2"/>
</dbReference>
<dbReference type="GO" id="GO:0016787">
    <property type="term" value="F:hydrolase activity"/>
    <property type="evidence" value="ECO:0007669"/>
    <property type="project" value="InterPro"/>
</dbReference>
<dbReference type="OrthoDB" id="9759819at2"/>
<dbReference type="GO" id="GO:0005524">
    <property type="term" value="F:ATP binding"/>
    <property type="evidence" value="ECO:0007669"/>
    <property type="project" value="InterPro"/>
</dbReference>
<sequence length="894" mass="103055">MTIFPEEAKFKYSWRTYQKNFLDNMEEYLHNRHLHVTAPPGSGKTVLGLEVMLRLNKPALIVAPTLAVKNQWIQRFCELFLDTEVVPDWISGDIKNPGLITITTYQGIHAASGYVDEEEDTCKKSSRVSLADIIRKLKKQKVETFIFDEAHHLKNAWWRSLMELKAKIEPVIVSLTATPPFDVSGTEWQKYIQLNGPIDAEISVPELMIEGDLCPHQDLVYFTLPSYEEQQEIEDYHARADAFFKEISTDDILLNALEQHPVYQKPLEHLDWIYENISSYTSGLVYLHFRQREIPEIHFDIIGDHQKYVPEFDFFWLEELLDFYLIVDEFHFKKEEEHRTKLGNRLKHQGFFEKKTISFFTNQHLSKILNSSIGKLQGIKDIADFEFSILKEDLRMVILTDFIKKEYLTSGQENNLPLDKIGAVPIFEKLRRENAQNKKIGVLTGSLVIIPVSAKDQLNALCLKKGISGISLSQLTYDSDYIQISLSEHIRHDLVYIVTEVFQAGGIQILIGTKSLLGEGWDAPKMNTLILASFVSSFVLSNQMRGRVIRVDKDNPGKSGNIWHLICFDPNSEDGGQDLNMMKKRFKTFVGISNKEEATIENNFERLHLGSVEKPESISIINREIFSRAGNRKGQSSRWKAALDKGNILIEEIRVPSTDMAEMHNMKMNYVKIMLSDLSGVLISSVLLFGKDLFLGILENADSIDSRKGLFLIISILGAGGMIRYGRKFYRALKQYLKYKNIGKQIGLIGEVVLKCLVHERIITTEPGKMKVISSDNKGKEVFCYLEGGSYYERSLFIRVLQEVISKVDNPRYLLKQKTKFFFTKKEIYYPVPEILAKNKKSADFFARTWSEKIEKSELLFTRTIEGRRILLQLRFQALLKTDARIEHLHKWTR</sequence>
<dbReference type="InterPro" id="IPR014001">
    <property type="entry name" value="Helicase_ATP-bd"/>
</dbReference>
<dbReference type="InterPro" id="IPR006935">
    <property type="entry name" value="Helicase/UvrB_N"/>
</dbReference>
<dbReference type="PROSITE" id="PS51192">
    <property type="entry name" value="HELICASE_ATP_BIND_1"/>
    <property type="match status" value="1"/>
</dbReference>
<protein>
    <recommendedName>
        <fullName evidence="1">Helicase ATP-binding domain-containing protein</fullName>
    </recommendedName>
</protein>
<dbReference type="Proteomes" id="UP000037953">
    <property type="component" value="Unassembled WGS sequence"/>
</dbReference>
<dbReference type="SMART" id="SM00487">
    <property type="entry name" value="DEXDc"/>
    <property type="match status" value="1"/>
</dbReference>